<keyword evidence="3" id="KW-1185">Reference proteome</keyword>
<comment type="caution">
    <text evidence="2">The sequence shown here is derived from an EMBL/GenBank/DDBJ whole genome shotgun (WGS) entry which is preliminary data.</text>
</comment>
<sequence length="123" mass="12845">MGDLAAMPVVLGAGAPGDAGRGVGIGDRERWVYSRFEFGWGGCTFLGCLVTVPEPWPGTPATPPGTNGPELGEGDRLRTRGPPARVLRPPGSSSACSGACSGHEEFRRVLSGENRVRPTADRQ</sequence>
<evidence type="ECO:0000256" key="1">
    <source>
        <dbReference type="SAM" id="MobiDB-lite"/>
    </source>
</evidence>
<reference evidence="3" key="1">
    <citation type="journal article" date="2019" name="Int. J. Syst. Evol. Microbiol.">
        <title>The Global Catalogue of Microorganisms (GCM) 10K type strain sequencing project: providing services to taxonomists for standard genome sequencing and annotation.</title>
        <authorList>
            <consortium name="The Broad Institute Genomics Platform"/>
            <consortium name="The Broad Institute Genome Sequencing Center for Infectious Disease"/>
            <person name="Wu L."/>
            <person name="Ma J."/>
        </authorList>
    </citation>
    <scope>NUCLEOTIDE SEQUENCE [LARGE SCALE GENOMIC DNA]</scope>
    <source>
        <strain evidence="3">CGMCC 4.7319</strain>
    </source>
</reference>
<accession>A0ABQ2IHQ8</accession>
<feature type="region of interest" description="Disordered" evidence="1">
    <location>
        <begin position="54"/>
        <end position="100"/>
    </location>
</feature>
<evidence type="ECO:0000313" key="3">
    <source>
        <dbReference type="Proteomes" id="UP000597656"/>
    </source>
</evidence>
<feature type="compositionally biased region" description="Low complexity" evidence="1">
    <location>
        <begin position="91"/>
        <end position="100"/>
    </location>
</feature>
<organism evidence="2 3">
    <name type="scientific">Lentzea pudingi</name>
    <dbReference type="NCBI Taxonomy" id="1789439"/>
    <lineage>
        <taxon>Bacteria</taxon>
        <taxon>Bacillati</taxon>
        <taxon>Actinomycetota</taxon>
        <taxon>Actinomycetes</taxon>
        <taxon>Pseudonocardiales</taxon>
        <taxon>Pseudonocardiaceae</taxon>
        <taxon>Lentzea</taxon>
    </lineage>
</organism>
<dbReference type="EMBL" id="BMNC01000010">
    <property type="protein sequence ID" value="GGN11693.1"/>
    <property type="molecule type" value="Genomic_DNA"/>
</dbReference>
<gene>
    <name evidence="2" type="ORF">GCM10011609_59800</name>
</gene>
<dbReference type="Proteomes" id="UP000597656">
    <property type="component" value="Unassembled WGS sequence"/>
</dbReference>
<feature type="compositionally biased region" description="Pro residues" evidence="1">
    <location>
        <begin position="54"/>
        <end position="63"/>
    </location>
</feature>
<protein>
    <submittedName>
        <fullName evidence="2">Uncharacterized protein</fullName>
    </submittedName>
</protein>
<proteinExistence type="predicted"/>
<name>A0ABQ2IHQ8_9PSEU</name>
<evidence type="ECO:0000313" key="2">
    <source>
        <dbReference type="EMBL" id="GGN11693.1"/>
    </source>
</evidence>